<feature type="domain" description="Thiopeptide-type bacteriocin biosynthesis" evidence="2">
    <location>
        <begin position="757"/>
        <end position="1023"/>
    </location>
</feature>
<accession>A0A363NLN5</accession>
<comment type="caution">
    <text evidence="3">The sequence shown here is derived from an EMBL/GenBank/DDBJ whole genome shotgun (WGS) entry which is preliminary data.</text>
</comment>
<dbReference type="InterPro" id="IPR006827">
    <property type="entry name" value="Lant_deHydtase_N"/>
</dbReference>
<dbReference type="Proteomes" id="UP000250831">
    <property type="component" value="Unassembled WGS sequence"/>
</dbReference>
<evidence type="ECO:0008006" key="5">
    <source>
        <dbReference type="Google" id="ProtNLM"/>
    </source>
</evidence>
<evidence type="ECO:0000313" key="4">
    <source>
        <dbReference type="Proteomes" id="UP000250831"/>
    </source>
</evidence>
<dbReference type="AlphaFoldDB" id="A0A363NLN5"/>
<dbReference type="RefSeq" id="WP_108636888.1">
    <property type="nucleotide sequence ID" value="NZ_QCXX01000010.1"/>
</dbReference>
<evidence type="ECO:0000259" key="2">
    <source>
        <dbReference type="Pfam" id="PF14028"/>
    </source>
</evidence>
<sequence length="1032" mass="121027">MNSSRTFDFYLLRSPSFPTQVLEQINNNRSFIELADFIIEFFNNPIALNALFFSSIEVYEQFVNLKNDISFQNEKLLLTLYKYICRMSSRPTPFGLFSGISYGQITVEKTSLVLSSEIRPSIRYDEEFILKLSEQLSLLPDIRSNIKFVINNTIAIKNNTITYIEFIDEEYNRHFQWRRIQLNPLLENILAYCKSGIEYKNIIAHLENFGINTEKAKIFVDELIAIKLLISELEPVVTKEDTSQILFKLNEISVDTKYFPFLNSISKTLDLEFNIQTTEYLSKSRNKIERYVHSSMKNIYQVDSKLSTLTNQIEESLINEIAKEIDEISLLNKTKLPDDLKSFISSFKSRYEDREIRLIDALDPEIGIGYGIPNNEIEQSCPLLEGIVNQKPNPKVENFDTYIHDILENKFNYHCASIPSIEITSNDLKMLTKDSEKNEKKYPIGFSVIGNLLSEKNTTIDKNNFRFNLIKVGGVSGLPLLTRFSHLDKRLKSKQYEIASHEEELASNRILAEIVFLPNRRAGNILTRPSFYQYEIPIITHGTVEEDHVIKLEDLFVKIRNGQVILTSHKLKKEIIPRLSSAHNFAYGMVIYRFLCDLQLQSNNLNVYWDWGNQSNKKLLPRVTYKHLILARATWNIKQQKFPGKDEIDIEDAINTLKKNYNLPDRVLLIEGDNELFIDLTNSFGRAIFLKEISKKDISVCEYIYDNFQSALKNKNGDYFNNEIVIPFKGNINSEQLPLLLPQNSITQRQFPLGSEWVYIKIYLSERIADHILEYSIQNLVMELKKKNLISKWFFIRYNDPNPHLRIRFHLYTGDNLALADTLLLINTHVGPLLTQDKVSKIQYDTYERELERYGASNIENCENIFYLHSELILHLLPVIKSDLGNEMRWLIAMKVVNEILSVFDFDLSEKINFVERERDRFIEEFKKYKNLKISMDKNYREKQRIIQDFFYPNKDSATEIHALLLDHQNLINKFYLQCKYRIGSKRQQSAMIASIIHMFLNRIFSFRQREQEMVVYHFLLKFLITESKKNL</sequence>
<dbReference type="NCBIfam" id="TIGR03891">
    <property type="entry name" value="thiopep_ocin"/>
    <property type="match status" value="1"/>
</dbReference>
<dbReference type="InterPro" id="IPR023809">
    <property type="entry name" value="Thiopep_bacteriocin_synth_dom"/>
</dbReference>
<dbReference type="OrthoDB" id="1273722at2"/>
<dbReference type="Pfam" id="PF04738">
    <property type="entry name" value="Lant_dehydr_N"/>
    <property type="match status" value="1"/>
</dbReference>
<evidence type="ECO:0000259" key="1">
    <source>
        <dbReference type="Pfam" id="PF04738"/>
    </source>
</evidence>
<protein>
    <recommendedName>
        <fullName evidence="5">Lantibiotic dehydratase</fullName>
    </recommendedName>
</protein>
<organism evidence="3 4">
    <name type="scientific">Sphingobacterium athyrii</name>
    <dbReference type="NCBI Taxonomy" id="2152717"/>
    <lineage>
        <taxon>Bacteria</taxon>
        <taxon>Pseudomonadati</taxon>
        <taxon>Bacteroidota</taxon>
        <taxon>Sphingobacteriia</taxon>
        <taxon>Sphingobacteriales</taxon>
        <taxon>Sphingobacteriaceae</taxon>
        <taxon>Sphingobacterium</taxon>
    </lineage>
</organism>
<dbReference type="EMBL" id="QCXX01000010">
    <property type="protein sequence ID" value="PUV21551.1"/>
    <property type="molecule type" value="Genomic_DNA"/>
</dbReference>
<dbReference type="Pfam" id="PF14028">
    <property type="entry name" value="Lant_dehydr_C"/>
    <property type="match status" value="1"/>
</dbReference>
<proteinExistence type="predicted"/>
<name>A0A363NLN5_9SPHI</name>
<reference evidence="3 4" key="1">
    <citation type="submission" date="2018-04" db="EMBL/GenBank/DDBJ databases">
        <title>Sphingobacterium sp. M46 Genome.</title>
        <authorList>
            <person name="Cheng J."/>
            <person name="Li Y."/>
        </authorList>
    </citation>
    <scope>NUCLEOTIDE SEQUENCE [LARGE SCALE GENOMIC DNA]</scope>
    <source>
        <strain evidence="3 4">M46</strain>
    </source>
</reference>
<gene>
    <name evidence="3" type="ORF">DCO56_27525</name>
</gene>
<feature type="domain" description="Lantibiotic dehydratase N-terminal" evidence="1">
    <location>
        <begin position="44"/>
        <end position="687"/>
    </location>
</feature>
<evidence type="ECO:0000313" key="3">
    <source>
        <dbReference type="EMBL" id="PUV21551.1"/>
    </source>
</evidence>
<keyword evidence="4" id="KW-1185">Reference proteome</keyword>